<dbReference type="Proteomes" id="UP001151760">
    <property type="component" value="Unassembled WGS sequence"/>
</dbReference>
<feature type="region of interest" description="Disordered" evidence="1">
    <location>
        <begin position="51"/>
        <end position="88"/>
    </location>
</feature>
<sequence length="303" mass="34846">MENANPPLTNNQPVLPAALHVKVDRELHELHAISAFVDSRLESIEQPLDRFANQPNETDMNDLESDDESVDTPLVSPFPHSDNDSDDGEVLNELSEYENAGILRRERIINSFDGDDLAFQCMIGFRKFIAYLDPFLPMNIISHFVVLEDIGEFIVSDMVEVLMGKPLRKITKLKYDFAKGLVSFTKIFDTYIFRMLRTILGLRNFNWGKIPPLLELSQQDLMSGLRHPYEKNKLMYKNCLNLGPEYQVNESMKEWLIRGHVSILETTKIFKENEKKIFTVAVDGVRIYPDGVVIFDEKKLESS</sequence>
<dbReference type="EMBL" id="BQNB010015104">
    <property type="protein sequence ID" value="GJT36060.1"/>
    <property type="molecule type" value="Genomic_DNA"/>
</dbReference>
<feature type="compositionally biased region" description="Acidic residues" evidence="1">
    <location>
        <begin position="59"/>
        <end position="70"/>
    </location>
</feature>
<organism evidence="2 3">
    <name type="scientific">Tanacetum coccineum</name>
    <dbReference type="NCBI Taxonomy" id="301880"/>
    <lineage>
        <taxon>Eukaryota</taxon>
        <taxon>Viridiplantae</taxon>
        <taxon>Streptophyta</taxon>
        <taxon>Embryophyta</taxon>
        <taxon>Tracheophyta</taxon>
        <taxon>Spermatophyta</taxon>
        <taxon>Magnoliopsida</taxon>
        <taxon>eudicotyledons</taxon>
        <taxon>Gunneridae</taxon>
        <taxon>Pentapetalae</taxon>
        <taxon>asterids</taxon>
        <taxon>campanulids</taxon>
        <taxon>Asterales</taxon>
        <taxon>Asteraceae</taxon>
        <taxon>Asteroideae</taxon>
        <taxon>Anthemideae</taxon>
        <taxon>Anthemidinae</taxon>
        <taxon>Tanacetum</taxon>
    </lineage>
</organism>
<reference evidence="2" key="2">
    <citation type="submission" date="2022-01" db="EMBL/GenBank/DDBJ databases">
        <authorList>
            <person name="Yamashiro T."/>
            <person name="Shiraishi A."/>
            <person name="Satake H."/>
            <person name="Nakayama K."/>
        </authorList>
    </citation>
    <scope>NUCLEOTIDE SEQUENCE</scope>
</reference>
<proteinExistence type="predicted"/>
<accession>A0ABQ5D9X3</accession>
<reference evidence="2" key="1">
    <citation type="journal article" date="2022" name="Int. J. Mol. Sci.">
        <title>Draft Genome of Tanacetum Coccineum: Genomic Comparison of Closely Related Tanacetum-Family Plants.</title>
        <authorList>
            <person name="Yamashiro T."/>
            <person name="Shiraishi A."/>
            <person name="Nakayama K."/>
            <person name="Satake H."/>
        </authorList>
    </citation>
    <scope>NUCLEOTIDE SEQUENCE</scope>
</reference>
<evidence type="ECO:0000256" key="1">
    <source>
        <dbReference type="SAM" id="MobiDB-lite"/>
    </source>
</evidence>
<evidence type="ECO:0000313" key="2">
    <source>
        <dbReference type="EMBL" id="GJT36060.1"/>
    </source>
</evidence>
<comment type="caution">
    <text evidence="2">The sequence shown here is derived from an EMBL/GenBank/DDBJ whole genome shotgun (WGS) entry which is preliminary data.</text>
</comment>
<evidence type="ECO:0000313" key="3">
    <source>
        <dbReference type="Proteomes" id="UP001151760"/>
    </source>
</evidence>
<protein>
    <submittedName>
        <fullName evidence="2">Uncharacterized protein</fullName>
    </submittedName>
</protein>
<gene>
    <name evidence="2" type="ORF">Tco_0926479</name>
</gene>
<keyword evidence="3" id="KW-1185">Reference proteome</keyword>
<name>A0ABQ5D9X3_9ASTR</name>